<proteinExistence type="predicted"/>
<dbReference type="EMBL" id="CAJNIZ010045193">
    <property type="protein sequence ID" value="CAE7712925.1"/>
    <property type="molecule type" value="Genomic_DNA"/>
</dbReference>
<accession>A0A812X6H5</accession>
<gene>
    <name evidence="7" type="primary">UNK</name>
    <name evidence="7" type="ORF">SPIL2461_LOCUS20217</name>
</gene>
<feature type="compositionally biased region" description="Polar residues" evidence="5">
    <location>
        <begin position="420"/>
        <end position="433"/>
    </location>
</feature>
<dbReference type="GO" id="GO:0008270">
    <property type="term" value="F:zinc ion binding"/>
    <property type="evidence" value="ECO:0007669"/>
    <property type="project" value="UniProtKB-KW"/>
</dbReference>
<dbReference type="InterPro" id="IPR000571">
    <property type="entry name" value="Znf_CCCH"/>
</dbReference>
<comment type="caution">
    <text evidence="7">The sequence shown here is derived from an EMBL/GenBank/DDBJ whole genome shotgun (WGS) entry which is preliminary data.</text>
</comment>
<dbReference type="OrthoDB" id="432696at2759"/>
<dbReference type="AlphaFoldDB" id="A0A812X6H5"/>
<feature type="region of interest" description="Disordered" evidence="5">
    <location>
        <begin position="278"/>
        <end position="297"/>
    </location>
</feature>
<evidence type="ECO:0000313" key="8">
    <source>
        <dbReference type="Proteomes" id="UP000649617"/>
    </source>
</evidence>
<sequence length="484" mass="54579">MDITLPQPLQSLAAPYLREGFDASPYPAKQEQDTPSPVWMIRLFKTQPCNVEGRHDHRSCPWYHGERERRRPVFTDAQSLAYASVPCELQFDDEGSCPYGDQCGQCHSNTELLYHPDLYKKRFCHQQRNCPRGKFCAFAHCREELLAPNFSQEEENNPTEDFMALRFKTQCWARLWEQWCPLGGPHNWENCVYAHTYRDFRRVPVLGYSSLPCPRWAMSTKQNAADTDYLTRCHLGFACPLAHGAKEQLYHPRFYKANPCSDRRCQRAVLCAFTHGEPPRTRAERRKSQKPSKPMPIPDAEQLLAQFQPNFGRPPVYQAQEEQKPQKPQVRRKEIRKSASEIPIALHEAEGFPGLSGNLEPSFLSVTPSWNHPQTPILPVSPCSGGSFTTLASVNRASFESMPSFTPSYDRLKIPKPNLETDSNGWRTNSSFGPGTPIASLPSTPRSVVPSSSTRSGSTRVAETSEGFGSPVAALPIPVALLQA</sequence>
<feature type="zinc finger region" description="C3H1-type" evidence="4">
    <location>
        <begin position="118"/>
        <end position="143"/>
    </location>
</feature>
<feature type="zinc finger region" description="C3H1-type" evidence="4">
    <location>
        <begin position="81"/>
        <end position="110"/>
    </location>
</feature>
<feature type="domain" description="C3H1-type" evidence="6">
    <location>
        <begin position="118"/>
        <end position="143"/>
    </location>
</feature>
<dbReference type="PANTHER" id="PTHR14493:SF50">
    <property type="entry name" value="RING FINGER PROTEIN UNKEMPT"/>
    <property type="match status" value="1"/>
</dbReference>
<dbReference type="Proteomes" id="UP000649617">
    <property type="component" value="Unassembled WGS sequence"/>
</dbReference>
<keyword evidence="3 4" id="KW-0862">Zinc</keyword>
<evidence type="ECO:0000256" key="2">
    <source>
        <dbReference type="ARBA" id="ARBA00022771"/>
    </source>
</evidence>
<evidence type="ECO:0000259" key="6">
    <source>
        <dbReference type="PROSITE" id="PS50103"/>
    </source>
</evidence>
<dbReference type="InterPro" id="IPR045234">
    <property type="entry name" value="Unkempt-like"/>
</dbReference>
<dbReference type="PROSITE" id="PS50103">
    <property type="entry name" value="ZF_C3H1"/>
    <property type="match status" value="2"/>
</dbReference>
<evidence type="ECO:0000313" key="7">
    <source>
        <dbReference type="EMBL" id="CAE7712925.1"/>
    </source>
</evidence>
<evidence type="ECO:0000256" key="4">
    <source>
        <dbReference type="PROSITE-ProRule" id="PRU00723"/>
    </source>
</evidence>
<organism evidence="7 8">
    <name type="scientific">Symbiodinium pilosum</name>
    <name type="common">Dinoflagellate</name>
    <dbReference type="NCBI Taxonomy" id="2952"/>
    <lineage>
        <taxon>Eukaryota</taxon>
        <taxon>Sar</taxon>
        <taxon>Alveolata</taxon>
        <taxon>Dinophyceae</taxon>
        <taxon>Suessiales</taxon>
        <taxon>Symbiodiniaceae</taxon>
        <taxon>Symbiodinium</taxon>
    </lineage>
</organism>
<name>A0A812X6H5_SYMPI</name>
<evidence type="ECO:0000256" key="1">
    <source>
        <dbReference type="ARBA" id="ARBA00022723"/>
    </source>
</evidence>
<evidence type="ECO:0000256" key="3">
    <source>
        <dbReference type="ARBA" id="ARBA00022833"/>
    </source>
</evidence>
<feature type="domain" description="C3H1-type" evidence="6">
    <location>
        <begin position="81"/>
        <end position="110"/>
    </location>
</feature>
<evidence type="ECO:0000256" key="5">
    <source>
        <dbReference type="SAM" id="MobiDB-lite"/>
    </source>
</evidence>
<keyword evidence="1 4" id="KW-0479">Metal-binding</keyword>
<reference evidence="7" key="1">
    <citation type="submission" date="2021-02" db="EMBL/GenBank/DDBJ databases">
        <authorList>
            <person name="Dougan E. K."/>
            <person name="Rhodes N."/>
            <person name="Thang M."/>
            <person name="Chan C."/>
        </authorList>
    </citation>
    <scope>NUCLEOTIDE SEQUENCE</scope>
</reference>
<feature type="region of interest" description="Disordered" evidence="5">
    <location>
        <begin position="415"/>
        <end position="467"/>
    </location>
</feature>
<keyword evidence="2 4" id="KW-0863">Zinc-finger</keyword>
<keyword evidence="8" id="KW-1185">Reference proteome</keyword>
<feature type="compositionally biased region" description="Low complexity" evidence="5">
    <location>
        <begin position="442"/>
        <end position="461"/>
    </location>
</feature>
<protein>
    <submittedName>
        <fullName evidence="7">UNK protein</fullName>
    </submittedName>
</protein>
<dbReference type="PANTHER" id="PTHR14493">
    <property type="entry name" value="UNKEMPT FAMILY MEMBER"/>
    <property type="match status" value="1"/>
</dbReference>